<sequence length="312" mass="35307">MGHGRPVMYGYVRSEKYASLRKLFEIFRDLMGEHITVKTFVMDKMAAQMRAARVVFGCDVLLCYFHVRDAVRKHVSFPIHDRWLAEYNLPIRRLVGPKLQPLVASNFNRQYKALHHLLAKLHECSSRTAVTCFNSIIAATSKTVERAKADLPLSDFPIVISSGNKQPRWVKKIRMGLPCGYCGEPVQTDSYRCETDELIFHSDCIRTADIWECPFCGKQLQPPSPVPSTSADVHARQMTQLQTPSPNNVPTRPKNKSCIPSIMDVDLDRSPDNVPCASQPKKARINIFCSDSSADIIQQNLILDARDSKNFL</sequence>
<dbReference type="OrthoDB" id="92090at2759"/>
<dbReference type="AlphaFoldDB" id="A0A8S9YG67"/>
<dbReference type="Proteomes" id="UP000822476">
    <property type="component" value="Unassembled WGS sequence"/>
</dbReference>
<organism evidence="1 2">
    <name type="scientific">Paragonimus skrjabini miyazakii</name>
    <dbReference type="NCBI Taxonomy" id="59628"/>
    <lineage>
        <taxon>Eukaryota</taxon>
        <taxon>Metazoa</taxon>
        <taxon>Spiralia</taxon>
        <taxon>Lophotrochozoa</taxon>
        <taxon>Platyhelminthes</taxon>
        <taxon>Trematoda</taxon>
        <taxon>Digenea</taxon>
        <taxon>Plagiorchiida</taxon>
        <taxon>Troglotremata</taxon>
        <taxon>Troglotrematidae</taxon>
        <taxon>Paragonimus</taxon>
    </lineage>
</organism>
<evidence type="ECO:0000313" key="2">
    <source>
        <dbReference type="Proteomes" id="UP000822476"/>
    </source>
</evidence>
<comment type="caution">
    <text evidence="1">The sequence shown here is derived from an EMBL/GenBank/DDBJ whole genome shotgun (WGS) entry which is preliminary data.</text>
</comment>
<protein>
    <submittedName>
        <fullName evidence="1">Uncharacterized protein</fullName>
    </submittedName>
</protein>
<evidence type="ECO:0000313" key="1">
    <source>
        <dbReference type="EMBL" id="KAF7234118.1"/>
    </source>
</evidence>
<proteinExistence type="predicted"/>
<reference evidence="1" key="1">
    <citation type="submission" date="2019-07" db="EMBL/GenBank/DDBJ databases">
        <title>Annotation for the trematode Paragonimus miyazaki's.</title>
        <authorList>
            <person name="Choi Y.-J."/>
        </authorList>
    </citation>
    <scope>NUCLEOTIDE SEQUENCE</scope>
    <source>
        <strain evidence="1">Japan</strain>
    </source>
</reference>
<keyword evidence="2" id="KW-1185">Reference proteome</keyword>
<dbReference type="EMBL" id="JTDE01012410">
    <property type="protein sequence ID" value="KAF7234118.1"/>
    <property type="molecule type" value="Genomic_DNA"/>
</dbReference>
<gene>
    <name evidence="1" type="ORF">EG68_12435</name>
</gene>
<accession>A0A8S9YG67</accession>
<name>A0A8S9YG67_9TREM</name>